<evidence type="ECO:0000256" key="1">
    <source>
        <dbReference type="SAM" id="MobiDB-lite"/>
    </source>
</evidence>
<feature type="compositionally biased region" description="Low complexity" evidence="1">
    <location>
        <begin position="387"/>
        <end position="418"/>
    </location>
</feature>
<feature type="transmembrane region" description="Helical" evidence="2">
    <location>
        <begin position="145"/>
        <end position="163"/>
    </location>
</feature>
<keyword evidence="2" id="KW-1133">Transmembrane helix</keyword>
<feature type="transmembrane region" description="Helical" evidence="2">
    <location>
        <begin position="244"/>
        <end position="274"/>
    </location>
</feature>
<feature type="compositionally biased region" description="Low complexity" evidence="1">
    <location>
        <begin position="478"/>
        <end position="488"/>
    </location>
</feature>
<dbReference type="Proteomes" id="UP001183629">
    <property type="component" value="Unassembled WGS sequence"/>
</dbReference>
<dbReference type="NCBIfam" id="TIGR00843">
    <property type="entry name" value="benE"/>
    <property type="match status" value="1"/>
</dbReference>
<dbReference type="RefSeq" id="WP_310419630.1">
    <property type="nucleotide sequence ID" value="NZ_JAVDYC010000001.1"/>
</dbReference>
<dbReference type="PANTHER" id="PTHR30199:SF0">
    <property type="entry name" value="INNER MEMBRANE PROTEIN YDCO"/>
    <property type="match status" value="1"/>
</dbReference>
<feature type="transmembrane region" description="Helical" evidence="2">
    <location>
        <begin position="67"/>
        <end position="84"/>
    </location>
</feature>
<dbReference type="EMBL" id="JAVDYC010000001">
    <property type="protein sequence ID" value="MDR7325150.1"/>
    <property type="molecule type" value="Genomic_DNA"/>
</dbReference>
<accession>A0AAE4CUH6</accession>
<evidence type="ECO:0000313" key="3">
    <source>
        <dbReference type="EMBL" id="MDR7325150.1"/>
    </source>
</evidence>
<feature type="transmembrane region" description="Helical" evidence="2">
    <location>
        <begin position="286"/>
        <end position="309"/>
    </location>
</feature>
<keyword evidence="2" id="KW-0812">Transmembrane</keyword>
<feature type="transmembrane region" description="Helical" evidence="2">
    <location>
        <begin position="170"/>
        <end position="191"/>
    </location>
</feature>
<proteinExistence type="predicted"/>
<feature type="region of interest" description="Disordered" evidence="1">
    <location>
        <begin position="387"/>
        <end position="428"/>
    </location>
</feature>
<dbReference type="PANTHER" id="PTHR30199">
    <property type="entry name" value="MFS FAMILY TRANSPORTER, PREDICTED SUBSTRATE BENZOATE"/>
    <property type="match status" value="1"/>
</dbReference>
<dbReference type="Pfam" id="PF03594">
    <property type="entry name" value="BenE"/>
    <property type="match status" value="1"/>
</dbReference>
<protein>
    <submittedName>
        <fullName evidence="3">Benzoate membrane transport protein</fullName>
    </submittedName>
</protein>
<dbReference type="GO" id="GO:0042925">
    <property type="term" value="F:benzoate transmembrane transporter activity"/>
    <property type="evidence" value="ECO:0007669"/>
    <property type="project" value="InterPro"/>
</dbReference>
<feature type="compositionally biased region" description="Low complexity" evidence="1">
    <location>
        <begin position="457"/>
        <end position="468"/>
    </location>
</feature>
<dbReference type="GO" id="GO:0005886">
    <property type="term" value="C:plasma membrane"/>
    <property type="evidence" value="ECO:0007669"/>
    <property type="project" value="TreeGrafter"/>
</dbReference>
<comment type="caution">
    <text evidence="3">The sequence shown here is derived from an EMBL/GenBank/DDBJ whole genome shotgun (WGS) entry which is preliminary data.</text>
</comment>
<gene>
    <name evidence="3" type="ORF">J2S44_005400</name>
</gene>
<feature type="transmembrane region" description="Helical" evidence="2">
    <location>
        <begin position="90"/>
        <end position="109"/>
    </location>
</feature>
<sequence>MSKLVQPVVAGAVTAVVGFASSFAIVLAGLRAVGASPAQASSGLLAGCLAVGAVAVLLGVRHRLPIAIAWSTPGAALLVATGVPEGGWPAATGAFLVTGLLIVLAGLFAPLGRWIAAIPQPVAGAMLAGVLLDLCLAPVRAVAEVPALAVPVIVVWALLFRFARLWAVPVALVVAAAGIALTAPAGGLGAVSLWPTVALTAPAFTPAALISLAVPLFLVTMASQNVPGMAVLAGFGYRAPLRPVLLTTGVATVVAAPAGAHAVNLAAISAALAAGPDASPDPGRRWIASVSAGGFMILLGLGAGLATALVLLSPPVLIEAVAGLALLSALASALSSAVAEPSGREAAVVTFVVTASGVSFLGIGSAFWGLIAGTLLLLLLRTHRRSAPAPSGPASTAPATARPADAEPATAHPATAEPAVDRPAGVQPAAVRPAVIEPAAAQSANAEPDADRPAGMEPAAAQPANPEPAVDRPAGMEPAAAQPANPEPAADRPANGEPAAHRPIDGEPTANRLADVRPAAGRPAGGEPGTVRPDGGDEAAGEETVVRDSAKAAPAGREADVIGQ</sequence>
<keyword evidence="2" id="KW-0472">Membrane</keyword>
<keyword evidence="4" id="KW-1185">Reference proteome</keyword>
<name>A0AAE4CUH6_9ACTN</name>
<evidence type="ECO:0000256" key="2">
    <source>
        <dbReference type="SAM" id="Phobius"/>
    </source>
</evidence>
<reference evidence="3 4" key="1">
    <citation type="submission" date="2023-07" db="EMBL/GenBank/DDBJ databases">
        <title>Sequencing the genomes of 1000 actinobacteria strains.</title>
        <authorList>
            <person name="Klenk H.-P."/>
        </authorList>
    </citation>
    <scope>NUCLEOTIDE SEQUENCE [LARGE SCALE GENOMIC DNA]</scope>
    <source>
        <strain evidence="3 4">DSM 44711</strain>
    </source>
</reference>
<feature type="transmembrane region" description="Helical" evidence="2">
    <location>
        <begin position="40"/>
        <end position="60"/>
    </location>
</feature>
<feature type="transmembrane region" description="Helical" evidence="2">
    <location>
        <begin position="358"/>
        <end position="380"/>
    </location>
</feature>
<dbReference type="AlphaFoldDB" id="A0AAE4CUH6"/>
<dbReference type="InterPro" id="IPR004711">
    <property type="entry name" value="Benzoate_Transporter"/>
</dbReference>
<feature type="transmembrane region" description="Helical" evidence="2">
    <location>
        <begin position="316"/>
        <end position="338"/>
    </location>
</feature>
<feature type="region of interest" description="Disordered" evidence="1">
    <location>
        <begin position="440"/>
        <end position="564"/>
    </location>
</feature>
<feature type="transmembrane region" description="Helical" evidence="2">
    <location>
        <begin position="203"/>
        <end position="223"/>
    </location>
</feature>
<organism evidence="3 4">
    <name type="scientific">Catenuloplanes niger</name>
    <dbReference type="NCBI Taxonomy" id="587534"/>
    <lineage>
        <taxon>Bacteria</taxon>
        <taxon>Bacillati</taxon>
        <taxon>Actinomycetota</taxon>
        <taxon>Actinomycetes</taxon>
        <taxon>Micromonosporales</taxon>
        <taxon>Micromonosporaceae</taxon>
        <taxon>Catenuloplanes</taxon>
    </lineage>
</organism>
<evidence type="ECO:0000313" key="4">
    <source>
        <dbReference type="Proteomes" id="UP001183629"/>
    </source>
</evidence>